<dbReference type="InterPro" id="IPR001965">
    <property type="entry name" value="Znf_PHD"/>
</dbReference>
<reference evidence="7" key="1">
    <citation type="journal article" date="2014" name="Science">
        <title>Ancient hybridizations among the ancestral genomes of bread wheat.</title>
        <authorList>
            <consortium name="International Wheat Genome Sequencing Consortium,"/>
            <person name="Marcussen T."/>
            <person name="Sandve S.R."/>
            <person name="Heier L."/>
            <person name="Spannagl M."/>
            <person name="Pfeifer M."/>
            <person name="Jakobsen K.S."/>
            <person name="Wulff B.B."/>
            <person name="Steuernagel B."/>
            <person name="Mayer K.F."/>
            <person name="Olsen O.A."/>
        </authorList>
    </citation>
    <scope>NUCLEOTIDE SEQUENCE [LARGE SCALE GENOMIC DNA]</scope>
    <source>
        <strain evidence="7">cv. AL8/78</strain>
    </source>
</reference>
<keyword evidence="7" id="KW-1185">Reference proteome</keyword>
<dbReference type="Pfam" id="PF00628">
    <property type="entry name" value="PHD"/>
    <property type="match status" value="1"/>
</dbReference>
<reference evidence="6" key="3">
    <citation type="journal article" date="2017" name="Nature">
        <title>Genome sequence of the progenitor of the wheat D genome Aegilops tauschii.</title>
        <authorList>
            <person name="Luo M.C."/>
            <person name="Gu Y.Q."/>
            <person name="Puiu D."/>
            <person name="Wang H."/>
            <person name="Twardziok S.O."/>
            <person name="Deal K.R."/>
            <person name="Huo N."/>
            <person name="Zhu T."/>
            <person name="Wang L."/>
            <person name="Wang Y."/>
            <person name="McGuire P.E."/>
            <person name="Liu S."/>
            <person name="Long H."/>
            <person name="Ramasamy R.K."/>
            <person name="Rodriguez J.C."/>
            <person name="Van S.L."/>
            <person name="Yuan L."/>
            <person name="Wang Z."/>
            <person name="Xia Z."/>
            <person name="Xiao L."/>
            <person name="Anderson O.D."/>
            <person name="Ouyang S."/>
            <person name="Liang Y."/>
            <person name="Zimin A.V."/>
            <person name="Pertea G."/>
            <person name="Qi P."/>
            <person name="Bennetzen J.L."/>
            <person name="Dai X."/>
            <person name="Dawson M.W."/>
            <person name="Muller H.G."/>
            <person name="Kugler K."/>
            <person name="Rivarola-Duarte L."/>
            <person name="Spannagl M."/>
            <person name="Mayer K.F.X."/>
            <person name="Lu F.H."/>
            <person name="Bevan M.W."/>
            <person name="Leroy P."/>
            <person name="Li P."/>
            <person name="You F.M."/>
            <person name="Sun Q."/>
            <person name="Liu Z."/>
            <person name="Lyons E."/>
            <person name="Wicker T."/>
            <person name="Salzberg S.L."/>
            <person name="Devos K.M."/>
            <person name="Dvorak J."/>
        </authorList>
    </citation>
    <scope>NUCLEOTIDE SEQUENCE [LARGE SCALE GENOMIC DNA]</scope>
    <source>
        <strain evidence="6">cv. AL8/78</strain>
    </source>
</reference>
<keyword evidence="3" id="KW-0862">Zinc</keyword>
<evidence type="ECO:0000256" key="2">
    <source>
        <dbReference type="ARBA" id="ARBA00022771"/>
    </source>
</evidence>
<dbReference type="EnsemblPlants" id="AET5Gv21233000.4">
    <property type="protein sequence ID" value="AET5Gv21233000.4"/>
    <property type="gene ID" value="AET5Gv21233000"/>
</dbReference>
<dbReference type="InterPro" id="IPR019786">
    <property type="entry name" value="Zinc_finger_PHD-type_CS"/>
</dbReference>
<evidence type="ECO:0000313" key="7">
    <source>
        <dbReference type="Proteomes" id="UP000015105"/>
    </source>
</evidence>
<evidence type="ECO:0000256" key="3">
    <source>
        <dbReference type="ARBA" id="ARBA00022833"/>
    </source>
</evidence>
<dbReference type="PANTHER" id="PTHR47162">
    <property type="entry name" value="OS02G0192300 PROTEIN"/>
    <property type="match status" value="1"/>
</dbReference>
<keyword evidence="1" id="KW-0479">Metal-binding</keyword>
<evidence type="ECO:0000259" key="5">
    <source>
        <dbReference type="PROSITE" id="PS50016"/>
    </source>
</evidence>
<reference evidence="7" key="2">
    <citation type="journal article" date="2017" name="Nat. Plants">
        <title>The Aegilops tauschii genome reveals multiple impacts of transposons.</title>
        <authorList>
            <person name="Zhao G."/>
            <person name="Zou C."/>
            <person name="Li K."/>
            <person name="Wang K."/>
            <person name="Li T."/>
            <person name="Gao L."/>
            <person name="Zhang X."/>
            <person name="Wang H."/>
            <person name="Yang Z."/>
            <person name="Liu X."/>
            <person name="Jiang W."/>
            <person name="Mao L."/>
            <person name="Kong X."/>
            <person name="Jiao Y."/>
            <person name="Jia J."/>
        </authorList>
    </citation>
    <scope>NUCLEOTIDE SEQUENCE [LARGE SCALE GENOMIC DNA]</scope>
    <source>
        <strain evidence="7">cv. AL8/78</strain>
    </source>
</reference>
<name>A0A453MLQ9_AEGTS</name>
<dbReference type="InterPro" id="IPR011011">
    <property type="entry name" value="Znf_FYVE_PHD"/>
</dbReference>
<dbReference type="PROSITE" id="PS50016">
    <property type="entry name" value="ZF_PHD_2"/>
    <property type="match status" value="1"/>
</dbReference>
<dbReference type="Proteomes" id="UP000015105">
    <property type="component" value="Chromosome 5D"/>
</dbReference>
<dbReference type="Gene3D" id="3.30.40.10">
    <property type="entry name" value="Zinc/RING finger domain, C3HC4 (zinc finger)"/>
    <property type="match status" value="1"/>
</dbReference>
<keyword evidence="2 4" id="KW-0863">Zinc-finger</keyword>
<reference evidence="6" key="5">
    <citation type="journal article" date="2021" name="G3 (Bethesda)">
        <title>Aegilops tauschii genome assembly Aet v5.0 features greater sequence contiguity and improved annotation.</title>
        <authorList>
            <person name="Wang L."/>
            <person name="Zhu T."/>
            <person name="Rodriguez J.C."/>
            <person name="Deal K.R."/>
            <person name="Dubcovsky J."/>
            <person name="McGuire P.E."/>
            <person name="Lux T."/>
            <person name="Spannagl M."/>
            <person name="Mayer K.F.X."/>
            <person name="Baldrich P."/>
            <person name="Meyers B.C."/>
            <person name="Huo N."/>
            <person name="Gu Y.Q."/>
            <person name="Zhou H."/>
            <person name="Devos K.M."/>
            <person name="Bennetzen J.L."/>
            <person name="Unver T."/>
            <person name="Budak H."/>
            <person name="Gulick P.J."/>
            <person name="Galiba G."/>
            <person name="Kalapos B."/>
            <person name="Nelson D.R."/>
            <person name="Li P."/>
            <person name="You F.M."/>
            <person name="Luo M.C."/>
            <person name="Dvorak J."/>
        </authorList>
    </citation>
    <scope>NUCLEOTIDE SEQUENCE [LARGE SCALE GENOMIC DNA]</scope>
    <source>
        <strain evidence="6">cv. AL8/78</strain>
    </source>
</reference>
<dbReference type="AlphaFoldDB" id="A0A453MLQ9"/>
<dbReference type="SUPFAM" id="SSF57903">
    <property type="entry name" value="FYVE/PHD zinc finger"/>
    <property type="match status" value="1"/>
</dbReference>
<dbReference type="InterPro" id="IPR019787">
    <property type="entry name" value="Znf_PHD-finger"/>
</dbReference>
<evidence type="ECO:0000313" key="6">
    <source>
        <dbReference type="EnsemblPlants" id="AET5Gv21233000.4"/>
    </source>
</evidence>
<feature type="domain" description="PHD-type" evidence="5">
    <location>
        <begin position="137"/>
        <end position="189"/>
    </location>
</feature>
<dbReference type="InterPro" id="IPR013083">
    <property type="entry name" value="Znf_RING/FYVE/PHD"/>
</dbReference>
<evidence type="ECO:0000256" key="4">
    <source>
        <dbReference type="PROSITE-ProRule" id="PRU00146"/>
    </source>
</evidence>
<dbReference type="GO" id="GO:0008270">
    <property type="term" value="F:zinc ion binding"/>
    <property type="evidence" value="ECO:0007669"/>
    <property type="project" value="UniProtKB-KW"/>
</dbReference>
<sequence length="234" mass="24985">QLLLPHQARELALAYHRAESWRLAAATASAAATAGSSLEVPPPPVLRSPTFAPSPLPLPPIIQSPTFAPPPPRPHQLPPPANVQAQLLLAHQASEIALAYQRGEWWRSAMAATTAGPSAGVPPPAPAQHPGVARWGGNRCASCGLPELPGSTIICDACERGFHQACVQVVRRPPVAVNERWMCPGCAIGTVNAQDITRQRPMLERKTINDEVKLSPKDTFSSLDLCLVLFKAQP</sequence>
<dbReference type="SMART" id="SM00249">
    <property type="entry name" value="PHD"/>
    <property type="match status" value="1"/>
</dbReference>
<protein>
    <recommendedName>
        <fullName evidence="5">PHD-type domain-containing protein</fullName>
    </recommendedName>
</protein>
<proteinExistence type="predicted"/>
<dbReference type="Gramene" id="AET5Gv21233000.4">
    <property type="protein sequence ID" value="AET5Gv21233000.4"/>
    <property type="gene ID" value="AET5Gv21233000"/>
</dbReference>
<accession>A0A453MLQ9</accession>
<dbReference type="PANTHER" id="PTHR47162:SF10">
    <property type="entry name" value="METHYL-CPG-BINDING DOMAIN-CONTAINING PROTEIN 9 ISOFORM X1"/>
    <property type="match status" value="1"/>
</dbReference>
<evidence type="ECO:0000256" key="1">
    <source>
        <dbReference type="ARBA" id="ARBA00022723"/>
    </source>
</evidence>
<organism evidence="6 7">
    <name type="scientific">Aegilops tauschii subsp. strangulata</name>
    <name type="common">Goatgrass</name>
    <dbReference type="NCBI Taxonomy" id="200361"/>
    <lineage>
        <taxon>Eukaryota</taxon>
        <taxon>Viridiplantae</taxon>
        <taxon>Streptophyta</taxon>
        <taxon>Embryophyta</taxon>
        <taxon>Tracheophyta</taxon>
        <taxon>Spermatophyta</taxon>
        <taxon>Magnoliopsida</taxon>
        <taxon>Liliopsida</taxon>
        <taxon>Poales</taxon>
        <taxon>Poaceae</taxon>
        <taxon>BOP clade</taxon>
        <taxon>Pooideae</taxon>
        <taxon>Triticodae</taxon>
        <taxon>Triticeae</taxon>
        <taxon>Triticinae</taxon>
        <taxon>Aegilops</taxon>
    </lineage>
</organism>
<reference evidence="6" key="4">
    <citation type="submission" date="2019-03" db="UniProtKB">
        <authorList>
            <consortium name="EnsemblPlants"/>
        </authorList>
    </citation>
    <scope>IDENTIFICATION</scope>
</reference>
<dbReference type="PROSITE" id="PS01359">
    <property type="entry name" value="ZF_PHD_1"/>
    <property type="match status" value="1"/>
</dbReference>